<dbReference type="Proteomes" id="UP001227230">
    <property type="component" value="Chromosome 9"/>
</dbReference>
<protein>
    <submittedName>
        <fullName evidence="1">Uncharacterized protein</fullName>
    </submittedName>
</protein>
<dbReference type="PANTHER" id="PTHR48475">
    <property type="entry name" value="RIBONUCLEASE H"/>
    <property type="match status" value="1"/>
</dbReference>
<evidence type="ECO:0000313" key="1">
    <source>
        <dbReference type="EMBL" id="WJZ95388.1"/>
    </source>
</evidence>
<dbReference type="PANTHER" id="PTHR48475:SF2">
    <property type="entry name" value="RIBONUCLEASE H"/>
    <property type="match status" value="1"/>
</dbReference>
<proteinExistence type="predicted"/>
<organism evidence="1 2">
    <name type="scientific">Vitis vinifera</name>
    <name type="common">Grape</name>
    <dbReference type="NCBI Taxonomy" id="29760"/>
    <lineage>
        <taxon>Eukaryota</taxon>
        <taxon>Viridiplantae</taxon>
        <taxon>Streptophyta</taxon>
        <taxon>Embryophyta</taxon>
        <taxon>Tracheophyta</taxon>
        <taxon>Spermatophyta</taxon>
        <taxon>Magnoliopsida</taxon>
        <taxon>eudicotyledons</taxon>
        <taxon>Gunneridae</taxon>
        <taxon>Pentapetalae</taxon>
        <taxon>rosids</taxon>
        <taxon>Vitales</taxon>
        <taxon>Vitaceae</taxon>
        <taxon>Viteae</taxon>
        <taxon>Vitis</taxon>
    </lineage>
</organism>
<sequence length="103" mass="11589">MDAVIPTEIGMPTIWTVVRGQSDESTELGKNLDCADEVRENASIWMADQQRAVAHYNRKARPRVFKIGTLVPRKVFENIVERGVGKFQANWKGPYIITKAGES</sequence>
<evidence type="ECO:0000313" key="2">
    <source>
        <dbReference type="Proteomes" id="UP001227230"/>
    </source>
</evidence>
<dbReference type="EMBL" id="CP126656">
    <property type="protein sequence ID" value="WJZ95388.1"/>
    <property type="molecule type" value="Genomic_DNA"/>
</dbReference>
<reference evidence="1 2" key="1">
    <citation type="journal article" date="2023" name="Hortic Res">
        <title>The complete reference genome for grapevine (Vitis vinifera L.) genetics and breeding.</title>
        <authorList>
            <person name="Shi X."/>
            <person name="Cao S."/>
            <person name="Wang X."/>
            <person name="Huang S."/>
            <person name="Wang Y."/>
            <person name="Liu Z."/>
            <person name="Liu W."/>
            <person name="Leng X."/>
            <person name="Peng Y."/>
            <person name="Wang N."/>
            <person name="Wang Y."/>
            <person name="Ma Z."/>
            <person name="Xu X."/>
            <person name="Zhang F."/>
            <person name="Xue H."/>
            <person name="Zhong H."/>
            <person name="Wang Y."/>
            <person name="Zhang K."/>
            <person name="Velt A."/>
            <person name="Avia K."/>
            <person name="Holtgrawe D."/>
            <person name="Grimplet J."/>
            <person name="Matus J.T."/>
            <person name="Ware D."/>
            <person name="Wu X."/>
            <person name="Wang H."/>
            <person name="Liu C."/>
            <person name="Fang Y."/>
            <person name="Rustenholz C."/>
            <person name="Cheng Z."/>
            <person name="Xiao H."/>
            <person name="Zhou Y."/>
        </authorList>
    </citation>
    <scope>NUCLEOTIDE SEQUENCE [LARGE SCALE GENOMIC DNA]</scope>
    <source>
        <strain evidence="2">cv. Pinot noir / PN40024</strain>
        <tissue evidence="1">Leaf</tissue>
    </source>
</reference>
<keyword evidence="2" id="KW-1185">Reference proteome</keyword>
<name>A0ABY9CJP1_VITVI</name>
<gene>
    <name evidence="1" type="ORF">VitviT2T_014162</name>
</gene>
<accession>A0ABY9CJP1</accession>